<keyword evidence="4" id="KW-1185">Reference proteome</keyword>
<reference evidence="4" key="1">
    <citation type="journal article" date="2019" name="Int. J. Syst. Evol. Microbiol.">
        <title>The Global Catalogue of Microorganisms (GCM) 10K type strain sequencing project: providing services to taxonomists for standard genome sequencing and annotation.</title>
        <authorList>
            <consortium name="The Broad Institute Genomics Platform"/>
            <consortium name="The Broad Institute Genome Sequencing Center for Infectious Disease"/>
            <person name="Wu L."/>
            <person name="Ma J."/>
        </authorList>
    </citation>
    <scope>NUCLEOTIDE SEQUENCE [LARGE SCALE GENOMIC DNA]</scope>
    <source>
        <strain evidence="4">JCM 16924</strain>
    </source>
</reference>
<evidence type="ECO:0000313" key="3">
    <source>
        <dbReference type="EMBL" id="GAA4022617.1"/>
    </source>
</evidence>
<feature type="transmembrane region" description="Helical" evidence="2">
    <location>
        <begin position="72"/>
        <end position="95"/>
    </location>
</feature>
<accession>A0ABP7T8F7</accession>
<keyword evidence="2" id="KW-0472">Membrane</keyword>
<dbReference type="PRINTS" id="PR01217">
    <property type="entry name" value="PRICHEXTENSN"/>
</dbReference>
<evidence type="ECO:0000313" key="4">
    <source>
        <dbReference type="Proteomes" id="UP001500456"/>
    </source>
</evidence>
<gene>
    <name evidence="3" type="ORF">GCM10022232_79570</name>
</gene>
<name>A0ABP7T8F7_9ACTN</name>
<feature type="transmembrane region" description="Helical" evidence="2">
    <location>
        <begin position="165"/>
        <end position="198"/>
    </location>
</feature>
<organism evidence="3 4">
    <name type="scientific">Streptomyces plumbiresistens</name>
    <dbReference type="NCBI Taxonomy" id="511811"/>
    <lineage>
        <taxon>Bacteria</taxon>
        <taxon>Bacillati</taxon>
        <taxon>Actinomycetota</taxon>
        <taxon>Actinomycetes</taxon>
        <taxon>Kitasatosporales</taxon>
        <taxon>Streptomycetaceae</taxon>
        <taxon>Streptomyces</taxon>
    </lineage>
</organism>
<dbReference type="EMBL" id="BAAAZX010000033">
    <property type="protein sequence ID" value="GAA4022617.1"/>
    <property type="molecule type" value="Genomic_DNA"/>
</dbReference>
<proteinExistence type="predicted"/>
<evidence type="ECO:0008006" key="5">
    <source>
        <dbReference type="Google" id="ProtNLM"/>
    </source>
</evidence>
<comment type="caution">
    <text evidence="3">The sequence shown here is derived from an EMBL/GenBank/DDBJ whole genome shotgun (WGS) entry which is preliminary data.</text>
</comment>
<feature type="transmembrane region" description="Helical" evidence="2">
    <location>
        <begin position="218"/>
        <end position="238"/>
    </location>
</feature>
<evidence type="ECO:0000256" key="2">
    <source>
        <dbReference type="SAM" id="Phobius"/>
    </source>
</evidence>
<dbReference type="Proteomes" id="UP001500456">
    <property type="component" value="Unassembled WGS sequence"/>
</dbReference>
<evidence type="ECO:0000256" key="1">
    <source>
        <dbReference type="SAM" id="MobiDB-lite"/>
    </source>
</evidence>
<sequence length="345" mass="37624">MSDPDRPRRVRTVLTRARDRLRRTPPPPTPTPAPDPEPSPPPDPPPDLPPVPPPVPPPDPPSPPPPPGPPRWLELLGTVGSLVSLFTAVLFYFGWASTDAETRALGLRDTLFRFSTADYLLRSVDALYLPVLATAAAAMAAAAAHHRVQDDPARAARVLRVLRHAWVPAVVLLPLYYVAQGVLNLVIPLVALVGVLLSAYARTRPEPGETLLRRPARIWTPALLVALVSLFWAVYAYAGIVGRGRAVTTTAEVASGFPAVVVFSERDLLIRGGGSCVAAVAEKGSPYRYRYAGLRLFHVSGDRLFLVPRNWAPWDGTLYVLREQEAGVRVEYVSGSAYRARECPW</sequence>
<feature type="region of interest" description="Disordered" evidence="1">
    <location>
        <begin position="1"/>
        <end position="69"/>
    </location>
</feature>
<keyword evidence="2" id="KW-1133">Transmembrane helix</keyword>
<protein>
    <recommendedName>
        <fullName evidence="5">Integral membrane protein</fullName>
    </recommendedName>
</protein>
<feature type="compositionally biased region" description="Pro residues" evidence="1">
    <location>
        <begin position="24"/>
        <end position="69"/>
    </location>
</feature>
<feature type="transmembrane region" description="Helical" evidence="2">
    <location>
        <begin position="126"/>
        <end position="144"/>
    </location>
</feature>
<keyword evidence="2" id="KW-0812">Transmembrane</keyword>
<dbReference type="RefSeq" id="WP_266442382.1">
    <property type="nucleotide sequence ID" value="NZ_BAAAZX010000033.1"/>
</dbReference>